<evidence type="ECO:0000313" key="1">
    <source>
        <dbReference type="EMBL" id="PSB05042.1"/>
    </source>
</evidence>
<dbReference type="Proteomes" id="UP000238762">
    <property type="component" value="Unassembled WGS sequence"/>
</dbReference>
<accession>A0A2T1C9U2</accession>
<dbReference type="EMBL" id="PVWJ01000004">
    <property type="protein sequence ID" value="PSB05042.1"/>
    <property type="molecule type" value="Genomic_DNA"/>
</dbReference>
<sequence>MGAWEIEFEEVPNEIIKRWNLPAAQLTNLPRNYIEQFSSVKLENNELDLDEVFHEDSVTFIITSAIKYDTLDNYSIYVTTCLLSEKAASLDYRLTGEKFRLKDGTEASIFKMLHPKVPSLQVTYLTNSNDIKFRKYQITIETDLKVIEDTRFTETGASRISYQDENGESQQFLVEGYECDREFLPSPPLDNSIVLIENLEHPIYTFDEASNLYIPKFLELVVNHVVFE</sequence>
<comment type="caution">
    <text evidence="1">The sequence shown here is derived from an EMBL/GenBank/DDBJ whole genome shotgun (WGS) entry which is preliminary data.</text>
</comment>
<reference evidence="1 2" key="2">
    <citation type="submission" date="2018-03" db="EMBL/GenBank/DDBJ databases">
        <title>The ancient ancestry and fast evolution of plastids.</title>
        <authorList>
            <person name="Moore K.R."/>
            <person name="Magnabosco C."/>
            <person name="Momper L."/>
            <person name="Gold D.A."/>
            <person name="Bosak T."/>
            <person name="Fournier G.P."/>
        </authorList>
    </citation>
    <scope>NUCLEOTIDE SEQUENCE [LARGE SCALE GENOMIC DNA]</scope>
    <source>
        <strain evidence="1 2">CCAP 1448/3</strain>
    </source>
</reference>
<dbReference type="RefSeq" id="WP_106286873.1">
    <property type="nucleotide sequence ID" value="NZ_CAWNTC010000127.1"/>
</dbReference>
<evidence type="ECO:0000313" key="2">
    <source>
        <dbReference type="Proteomes" id="UP000238762"/>
    </source>
</evidence>
<reference evidence="1 2" key="1">
    <citation type="submission" date="2018-02" db="EMBL/GenBank/DDBJ databases">
        <authorList>
            <person name="Cohen D.B."/>
            <person name="Kent A.D."/>
        </authorList>
    </citation>
    <scope>NUCLEOTIDE SEQUENCE [LARGE SCALE GENOMIC DNA]</scope>
    <source>
        <strain evidence="1 2">CCAP 1448/3</strain>
    </source>
</reference>
<keyword evidence="2" id="KW-1185">Reference proteome</keyword>
<organism evidence="1 2">
    <name type="scientific">Merismopedia glauca CCAP 1448/3</name>
    <dbReference type="NCBI Taxonomy" id="1296344"/>
    <lineage>
        <taxon>Bacteria</taxon>
        <taxon>Bacillati</taxon>
        <taxon>Cyanobacteriota</taxon>
        <taxon>Cyanophyceae</taxon>
        <taxon>Synechococcales</taxon>
        <taxon>Merismopediaceae</taxon>
        <taxon>Merismopedia</taxon>
    </lineage>
</organism>
<name>A0A2T1C9U2_9CYAN</name>
<dbReference type="AlphaFoldDB" id="A0A2T1C9U2"/>
<protein>
    <submittedName>
        <fullName evidence="1">Uncharacterized protein</fullName>
    </submittedName>
</protein>
<gene>
    <name evidence="1" type="ORF">C7B64_01390</name>
</gene>
<proteinExistence type="predicted"/>